<dbReference type="STRING" id="696281.Desru_0406"/>
<feature type="transmembrane region" description="Helical" evidence="1">
    <location>
        <begin position="63"/>
        <end position="85"/>
    </location>
</feature>
<keyword evidence="3" id="KW-1185">Reference proteome</keyword>
<sequence length="270" mass="31433">MVHSWLRGIHMYFYMVSASIRAQLQYRYAFVMNILGWAMTYAGTAVTMWVLLYSFGALEGWTFWQLIFLFALAVLSWGVCMIFFFHFRSLDQYIVNGTFDRFLVRPIHPFFHFMAMKFDVGAFGQFLFSIIAVAMAYMNLQLHWQAWQWLVFLGAVAGGTLIQGGLLVAISAVAFWTTRSERLYWVLMWPAKSLMNYPLSIYPRVVQILVTFVLPFAFVNYLPALLLLGKSSENYQPFWGFLSPLVGIIFFWLCFRLWMLGLNRYKSAGS</sequence>
<protein>
    <recommendedName>
        <fullName evidence="4">ABC-2 type transport system permease protein</fullName>
    </recommendedName>
</protein>
<evidence type="ECO:0000313" key="3">
    <source>
        <dbReference type="Proteomes" id="UP000009234"/>
    </source>
</evidence>
<evidence type="ECO:0008006" key="4">
    <source>
        <dbReference type="Google" id="ProtNLM"/>
    </source>
</evidence>
<accession>F6DQX2</accession>
<feature type="transmembrane region" description="Helical" evidence="1">
    <location>
        <begin position="146"/>
        <end position="176"/>
    </location>
</feature>
<keyword evidence="1" id="KW-1133">Transmembrane helix</keyword>
<reference evidence="3" key="1">
    <citation type="submission" date="2011-05" db="EMBL/GenBank/DDBJ databases">
        <title>Complete sequence of Desulfotomaculum ruminis DSM 2154.</title>
        <authorList>
            <person name="Lucas S."/>
            <person name="Copeland A."/>
            <person name="Lapidus A."/>
            <person name="Cheng J.-F."/>
            <person name="Goodwin L."/>
            <person name="Pitluck S."/>
            <person name="Lu M."/>
            <person name="Detter J.C."/>
            <person name="Han C."/>
            <person name="Tapia R."/>
            <person name="Land M."/>
            <person name="Hauser L."/>
            <person name="Kyrpides N."/>
            <person name="Ivanova N."/>
            <person name="Mikhailova N."/>
            <person name="Pagani I."/>
            <person name="Stams A.J.M."/>
            <person name="Plugge C.M."/>
            <person name="Muyzer G."/>
            <person name="Kuever J."/>
            <person name="Parshina S.N."/>
            <person name="Ivanova A.E."/>
            <person name="Nazina T.N."/>
            <person name="Brambilla E."/>
            <person name="Spring S."/>
            <person name="Klenk H.-P."/>
            <person name="Woyke T."/>
        </authorList>
    </citation>
    <scope>NUCLEOTIDE SEQUENCE [LARGE SCALE GENOMIC DNA]</scope>
    <source>
        <strain evidence="3">ATCC 23193 / DSM 2154 / NCIB 8452 / DL</strain>
    </source>
</reference>
<dbReference type="eggNOG" id="COG3694">
    <property type="taxonomic scope" value="Bacteria"/>
</dbReference>
<feature type="transmembrane region" description="Helical" evidence="1">
    <location>
        <begin position="238"/>
        <end position="258"/>
    </location>
</feature>
<dbReference type="KEGG" id="dru:Desru_0406"/>
<evidence type="ECO:0000256" key="1">
    <source>
        <dbReference type="SAM" id="Phobius"/>
    </source>
</evidence>
<proteinExistence type="predicted"/>
<gene>
    <name evidence="2" type="ordered locus">Desru_0406</name>
</gene>
<evidence type="ECO:0000313" key="2">
    <source>
        <dbReference type="EMBL" id="AEG58696.1"/>
    </source>
</evidence>
<feature type="transmembrane region" description="Helical" evidence="1">
    <location>
        <begin position="120"/>
        <end position="140"/>
    </location>
</feature>
<dbReference type="Pfam" id="PF06182">
    <property type="entry name" value="ABC2_membrane_6"/>
    <property type="match status" value="1"/>
</dbReference>
<keyword evidence="1" id="KW-0472">Membrane</keyword>
<dbReference type="PANTHER" id="PTHR36833">
    <property type="entry name" value="SLR0610 PROTEIN-RELATED"/>
    <property type="match status" value="1"/>
</dbReference>
<feature type="transmembrane region" description="Helical" evidence="1">
    <location>
        <begin position="197"/>
        <end position="218"/>
    </location>
</feature>
<organism evidence="2 3">
    <name type="scientific">Desulforamulus ruminis (strain ATCC 23193 / DSM 2154 / NCIMB 8452 / DL)</name>
    <name type="common">Desulfotomaculum ruminis</name>
    <dbReference type="NCBI Taxonomy" id="696281"/>
    <lineage>
        <taxon>Bacteria</taxon>
        <taxon>Bacillati</taxon>
        <taxon>Bacillota</taxon>
        <taxon>Clostridia</taxon>
        <taxon>Eubacteriales</taxon>
        <taxon>Peptococcaceae</taxon>
        <taxon>Desulforamulus</taxon>
    </lineage>
</organism>
<feature type="transmembrane region" description="Helical" evidence="1">
    <location>
        <begin position="28"/>
        <end position="51"/>
    </location>
</feature>
<dbReference type="RefSeq" id="WP_013840471.1">
    <property type="nucleotide sequence ID" value="NC_015589.1"/>
</dbReference>
<dbReference type="Proteomes" id="UP000009234">
    <property type="component" value="Chromosome"/>
</dbReference>
<keyword evidence="1" id="KW-0812">Transmembrane</keyword>
<dbReference type="InterPro" id="IPR010390">
    <property type="entry name" value="ABC-2_transporter-like"/>
</dbReference>
<name>F6DQX2_DESRL</name>
<dbReference type="OrthoDB" id="9788195at2"/>
<dbReference type="EMBL" id="CP002780">
    <property type="protein sequence ID" value="AEG58696.1"/>
    <property type="molecule type" value="Genomic_DNA"/>
</dbReference>
<dbReference type="HOGENOM" id="CLU_071040_1_0_9"/>
<reference evidence="2 3" key="2">
    <citation type="journal article" date="2012" name="Stand. Genomic Sci.">
        <title>Complete genome sequence of the sulfate-reducing firmicute Desulfotomaculum ruminis type strain (DL(T)).</title>
        <authorList>
            <person name="Spring S."/>
            <person name="Visser M."/>
            <person name="Lu M."/>
            <person name="Copeland A."/>
            <person name="Lapidus A."/>
            <person name="Lucas S."/>
            <person name="Cheng J.F."/>
            <person name="Han C."/>
            <person name="Tapia R."/>
            <person name="Goodwin L.A."/>
            <person name="Pitluck S."/>
            <person name="Ivanova N."/>
            <person name="Land M."/>
            <person name="Hauser L."/>
            <person name="Larimer F."/>
            <person name="Rohde M."/>
            <person name="Goker M."/>
            <person name="Detter J.C."/>
            <person name="Kyrpides N.C."/>
            <person name="Woyke T."/>
            <person name="Schaap P.J."/>
            <person name="Plugge C.M."/>
            <person name="Muyzer G."/>
            <person name="Kuever J."/>
            <person name="Pereira I.A."/>
            <person name="Parshina S.N."/>
            <person name="Bernier-Latmani R."/>
            <person name="Stams A.J."/>
            <person name="Klenk H.P."/>
        </authorList>
    </citation>
    <scope>NUCLEOTIDE SEQUENCE [LARGE SCALE GENOMIC DNA]</scope>
    <source>
        <strain evidence="3">ATCC 23193 / DSM 2154 / NCIB 8452 / DL</strain>
    </source>
</reference>
<dbReference type="AlphaFoldDB" id="F6DQX2"/>
<dbReference type="PANTHER" id="PTHR36833:SF1">
    <property type="entry name" value="INTEGRAL MEMBRANE TRANSPORT PROTEIN"/>
    <property type="match status" value="1"/>
</dbReference>